<evidence type="ECO:0000256" key="3">
    <source>
        <dbReference type="SAM" id="SignalP"/>
    </source>
</evidence>
<dbReference type="InterPro" id="IPR009571">
    <property type="entry name" value="SUR7/Rim9-like_fungi"/>
</dbReference>
<keyword evidence="3" id="KW-0732">Signal</keyword>
<feature type="transmembrane region" description="Helical" evidence="2">
    <location>
        <begin position="245"/>
        <end position="267"/>
    </location>
</feature>
<keyword evidence="5" id="KW-1185">Reference proteome</keyword>
<keyword evidence="1" id="KW-0175">Coiled coil</keyword>
<name>A0ABR2XQ43_9PEZI</name>
<proteinExistence type="predicted"/>
<gene>
    <name evidence="4" type="ORF">SCAR479_07446</name>
</gene>
<reference evidence="4 5" key="1">
    <citation type="submission" date="2024-02" db="EMBL/GenBank/DDBJ databases">
        <title>First draft genome assembly of two strains of Seiridium cardinale.</title>
        <authorList>
            <person name="Emiliani G."/>
            <person name="Scali E."/>
        </authorList>
    </citation>
    <scope>NUCLEOTIDE SEQUENCE [LARGE SCALE GENOMIC DNA]</scope>
    <source>
        <strain evidence="4 5">BM-138-000479</strain>
    </source>
</reference>
<feature type="chain" id="PRO_5045870488" evidence="3">
    <location>
        <begin position="28"/>
        <end position="411"/>
    </location>
</feature>
<dbReference type="Proteomes" id="UP001465668">
    <property type="component" value="Unassembled WGS sequence"/>
</dbReference>
<evidence type="ECO:0000256" key="2">
    <source>
        <dbReference type="SAM" id="Phobius"/>
    </source>
</evidence>
<feature type="transmembrane region" description="Helical" evidence="2">
    <location>
        <begin position="196"/>
        <end position="225"/>
    </location>
</feature>
<accession>A0ABR2XQ43</accession>
<feature type="transmembrane region" description="Helical" evidence="2">
    <location>
        <begin position="159"/>
        <end position="184"/>
    </location>
</feature>
<keyword evidence="2" id="KW-0472">Membrane</keyword>
<protein>
    <submittedName>
        <fullName evidence="4">SUR7 protein</fullName>
    </submittedName>
</protein>
<feature type="signal peptide" evidence="3">
    <location>
        <begin position="1"/>
        <end position="27"/>
    </location>
</feature>
<sequence length="411" mass="45081">MRTFALLSSVFSLSAFILSLLCLFAGSQPGFLDNGDILTIRFSSAGKDYLLNDISGSNSSLGSEVGSMASAVGISDWYAIHVLNYCRGYDANSTSAATEFCSTNVPFFSFDLSQTIDAQFKDKLNISLGGKDNGVNLSASASSSQIKSIFLKAETAYKVVFFMLCMGIAASGVEIIISLVVVAIDSRKLSHGTMISWINMGLSVVSSFALGLAAGIITGTMVVFVDAINAQNSDLGLEANKGITFLWMIWSSTVLMLVVVCVWLVDYMTERSALRRRALGLETYESGNTLLLDYKRREKILKAERKDLRKAEKRALKQRQAAEHAIIRSERPVTPVRPRRASLPPLPADVVRHEAVSNSSFSLPPLPADIVRHQAIQPMDKVCQRYPEECDLDQEAQWLHGRTKVSHTEFI</sequence>
<evidence type="ECO:0000313" key="5">
    <source>
        <dbReference type="Proteomes" id="UP001465668"/>
    </source>
</evidence>
<dbReference type="Pfam" id="PF06687">
    <property type="entry name" value="SUR7"/>
    <property type="match status" value="1"/>
</dbReference>
<organism evidence="4 5">
    <name type="scientific">Seiridium cardinale</name>
    <dbReference type="NCBI Taxonomy" id="138064"/>
    <lineage>
        <taxon>Eukaryota</taxon>
        <taxon>Fungi</taxon>
        <taxon>Dikarya</taxon>
        <taxon>Ascomycota</taxon>
        <taxon>Pezizomycotina</taxon>
        <taxon>Sordariomycetes</taxon>
        <taxon>Xylariomycetidae</taxon>
        <taxon>Amphisphaeriales</taxon>
        <taxon>Sporocadaceae</taxon>
        <taxon>Seiridium</taxon>
    </lineage>
</organism>
<dbReference type="PANTHER" id="PTHR28019">
    <property type="entry name" value="CELL MEMBRANE PROTEIN YLR413W-RELATED"/>
    <property type="match status" value="1"/>
</dbReference>
<feature type="coiled-coil region" evidence="1">
    <location>
        <begin position="291"/>
        <end position="325"/>
    </location>
</feature>
<evidence type="ECO:0000256" key="1">
    <source>
        <dbReference type="SAM" id="Coils"/>
    </source>
</evidence>
<keyword evidence="2" id="KW-0812">Transmembrane</keyword>
<dbReference type="PANTHER" id="PTHR28019:SF7">
    <property type="entry name" value="SUR7 PROTEIN"/>
    <property type="match status" value="1"/>
</dbReference>
<dbReference type="InterPro" id="IPR052413">
    <property type="entry name" value="SUR7_domain"/>
</dbReference>
<evidence type="ECO:0000313" key="4">
    <source>
        <dbReference type="EMBL" id="KAK9775921.1"/>
    </source>
</evidence>
<dbReference type="EMBL" id="JARVKM010000031">
    <property type="protein sequence ID" value="KAK9775921.1"/>
    <property type="molecule type" value="Genomic_DNA"/>
</dbReference>
<comment type="caution">
    <text evidence="4">The sequence shown here is derived from an EMBL/GenBank/DDBJ whole genome shotgun (WGS) entry which is preliminary data.</text>
</comment>
<keyword evidence="2" id="KW-1133">Transmembrane helix</keyword>